<evidence type="ECO:0000259" key="1">
    <source>
        <dbReference type="Pfam" id="PF01272"/>
    </source>
</evidence>
<name>A0A1N6E7R2_9MICO</name>
<proteinExistence type="predicted"/>
<dbReference type="Gene3D" id="3.10.50.30">
    <property type="entry name" value="Transcription elongation factor, GreA/GreB, C-terminal domain"/>
    <property type="match status" value="1"/>
</dbReference>
<dbReference type="PIRSF" id="PIRSF006092">
    <property type="entry name" value="GreA_GreB"/>
    <property type="match status" value="1"/>
</dbReference>
<gene>
    <name evidence="2" type="ORF">SAMN05443544_1185</name>
</gene>
<keyword evidence="3" id="KW-1185">Reference proteome</keyword>
<evidence type="ECO:0000313" key="3">
    <source>
        <dbReference type="Proteomes" id="UP000184699"/>
    </source>
</evidence>
<dbReference type="InterPro" id="IPR036953">
    <property type="entry name" value="GreA/GreB_C_sf"/>
</dbReference>
<organism evidence="2 3">
    <name type="scientific">Agromyces cerinus subsp. cerinus</name>
    <dbReference type="NCBI Taxonomy" id="232089"/>
    <lineage>
        <taxon>Bacteria</taxon>
        <taxon>Bacillati</taxon>
        <taxon>Actinomycetota</taxon>
        <taxon>Actinomycetes</taxon>
        <taxon>Micrococcales</taxon>
        <taxon>Microbacteriaceae</taxon>
        <taxon>Agromyces</taxon>
    </lineage>
</organism>
<sequence length="136" mass="14705">MTTESVWMTPAALERLEAELVELSRPGRTLTDTEQARATELRAMVRNAEVGLKPDDGLVEPGMRITVRFDDDAEPTSFLLGSRELADLDSTVDLDVYSPTSPLGAAITGHYVGDAVTYQAPNRAVQVTVLEAVPFG</sequence>
<dbReference type="EMBL" id="FSRJ01000001">
    <property type="protein sequence ID" value="SIN79036.1"/>
    <property type="molecule type" value="Genomic_DNA"/>
</dbReference>
<dbReference type="RefSeq" id="WP_074259308.1">
    <property type="nucleotide sequence ID" value="NZ_FSRJ01000001.1"/>
</dbReference>
<dbReference type="Pfam" id="PF01272">
    <property type="entry name" value="GreA_GreB"/>
    <property type="match status" value="1"/>
</dbReference>
<accession>A0A1N6E7R2</accession>
<dbReference type="OrthoDB" id="5118809at2"/>
<evidence type="ECO:0000313" key="2">
    <source>
        <dbReference type="EMBL" id="SIN79036.1"/>
    </source>
</evidence>
<dbReference type="GO" id="GO:0003746">
    <property type="term" value="F:translation elongation factor activity"/>
    <property type="evidence" value="ECO:0007669"/>
    <property type="project" value="UniProtKB-KW"/>
</dbReference>
<dbReference type="InterPro" id="IPR023459">
    <property type="entry name" value="Tscrpt_elong_fac_GreA/B_fam"/>
</dbReference>
<reference evidence="3" key="1">
    <citation type="submission" date="2016-11" db="EMBL/GenBank/DDBJ databases">
        <authorList>
            <person name="Varghese N."/>
            <person name="Submissions S."/>
        </authorList>
    </citation>
    <scope>NUCLEOTIDE SEQUENCE [LARGE SCALE GENOMIC DNA]</scope>
    <source>
        <strain evidence="3">DSM 8595</strain>
    </source>
</reference>
<feature type="domain" description="Transcription elongation factor GreA/GreB C-terminal" evidence="1">
    <location>
        <begin position="57"/>
        <end position="131"/>
    </location>
</feature>
<protein>
    <submittedName>
        <fullName evidence="2">GreA/GreB family elongation factor</fullName>
    </submittedName>
</protein>
<keyword evidence="2" id="KW-0251">Elongation factor</keyword>
<dbReference type="GO" id="GO:0070063">
    <property type="term" value="F:RNA polymerase binding"/>
    <property type="evidence" value="ECO:0007669"/>
    <property type="project" value="InterPro"/>
</dbReference>
<dbReference type="SUPFAM" id="SSF54534">
    <property type="entry name" value="FKBP-like"/>
    <property type="match status" value="1"/>
</dbReference>
<dbReference type="GO" id="GO:0003677">
    <property type="term" value="F:DNA binding"/>
    <property type="evidence" value="ECO:0007669"/>
    <property type="project" value="InterPro"/>
</dbReference>
<dbReference type="InterPro" id="IPR001437">
    <property type="entry name" value="Tscrpt_elong_fac_GreA/B_C"/>
</dbReference>
<dbReference type="AlphaFoldDB" id="A0A1N6E7R2"/>
<dbReference type="GO" id="GO:0032784">
    <property type="term" value="P:regulation of DNA-templated transcription elongation"/>
    <property type="evidence" value="ECO:0007669"/>
    <property type="project" value="InterPro"/>
</dbReference>
<dbReference type="STRING" id="232089.SAMN05443544_1185"/>
<keyword evidence="2" id="KW-0648">Protein biosynthesis</keyword>
<dbReference type="Proteomes" id="UP000184699">
    <property type="component" value="Unassembled WGS sequence"/>
</dbReference>